<name>A0A5E4PGH8_9COXI</name>
<dbReference type="EMBL" id="LR699119">
    <property type="protein sequence ID" value="VVC75582.1"/>
    <property type="molecule type" value="Genomic_DNA"/>
</dbReference>
<evidence type="ECO:0000313" key="1">
    <source>
        <dbReference type="EMBL" id="VVC75582.1"/>
    </source>
</evidence>
<sequence length="222" mass="25112">MQRNNIFTYNMSIYLADFFERERRHLGLSLFTSAQRLNLCVMMLKALGRHHAKGCVLGSISLNDFIVEVNGQRDIQNVYIRLPAHANKAAGDRAVNPEGWSAFEHVLPEWIFGENIDEKSDVCMFGQIFMEIWRVMWPLDENEKLTAKMKILVSGEIPPVSDFLALQGMPAAAAISIHDVLVAMTAKEKDRRHDVESLIGKLEAIHARLSDSQQHAISRSPI</sequence>
<protein>
    <recommendedName>
        <fullName evidence="3">Protein kinase domain-containing protein</fullName>
    </recommendedName>
</protein>
<proteinExistence type="predicted"/>
<reference evidence="1 2" key="1">
    <citation type="submission" date="2019-08" db="EMBL/GenBank/DDBJ databases">
        <authorList>
            <person name="Guy L."/>
        </authorList>
    </citation>
    <scope>NUCLEOTIDE SEQUENCE [LARGE SCALE GENOMIC DNA]</scope>
    <source>
        <strain evidence="1 2">SGT-108</strain>
    </source>
</reference>
<dbReference type="Proteomes" id="UP000324194">
    <property type="component" value="Chromosome 1"/>
</dbReference>
<dbReference type="Gene3D" id="1.10.510.10">
    <property type="entry name" value="Transferase(Phosphotransferase) domain 1"/>
    <property type="match status" value="1"/>
</dbReference>
<keyword evidence="2" id="KW-1185">Reference proteome</keyword>
<dbReference type="InterPro" id="IPR011009">
    <property type="entry name" value="Kinase-like_dom_sf"/>
</dbReference>
<gene>
    <name evidence="1" type="ORF">AQUSIP_08720</name>
</gene>
<organism evidence="1 2">
    <name type="scientific">Aquicella siphonis</name>
    <dbReference type="NCBI Taxonomy" id="254247"/>
    <lineage>
        <taxon>Bacteria</taxon>
        <taxon>Pseudomonadati</taxon>
        <taxon>Pseudomonadota</taxon>
        <taxon>Gammaproteobacteria</taxon>
        <taxon>Legionellales</taxon>
        <taxon>Coxiellaceae</taxon>
        <taxon>Aquicella</taxon>
    </lineage>
</organism>
<accession>A0A5E4PGH8</accession>
<dbReference type="KEGG" id="asip:AQUSIP_08720"/>
<dbReference type="SUPFAM" id="SSF56112">
    <property type="entry name" value="Protein kinase-like (PK-like)"/>
    <property type="match status" value="1"/>
</dbReference>
<dbReference type="AlphaFoldDB" id="A0A5E4PGH8"/>
<dbReference type="RefSeq" id="WP_148338878.1">
    <property type="nucleotide sequence ID" value="NZ_LR699119.1"/>
</dbReference>
<evidence type="ECO:0008006" key="3">
    <source>
        <dbReference type="Google" id="ProtNLM"/>
    </source>
</evidence>
<evidence type="ECO:0000313" key="2">
    <source>
        <dbReference type="Proteomes" id="UP000324194"/>
    </source>
</evidence>